<accession>A0A5N6HFT0</accession>
<name>A0A5N6HFT0_ASPFL</name>
<evidence type="ECO:0000256" key="1">
    <source>
        <dbReference type="SAM" id="Phobius"/>
    </source>
</evidence>
<evidence type="ECO:0000313" key="2">
    <source>
        <dbReference type="EMBL" id="KAB8253402.1"/>
    </source>
</evidence>
<sequence>MQLGHDISCWRKPLHHKWGELADLRSGNTVRYRTSASGGQLEAGNLGMIRNMTSSTGKGSPSCRSNIPSTILSFSSLSSCSYFLCLFSLLVFFFVLGVTSFLSIFLLGKVLNDLSNLSGRLTVPIFLTFYIRLGPAPP</sequence>
<dbReference type="AlphaFoldDB" id="A0A5N6HFT0"/>
<proteinExistence type="predicted"/>
<dbReference type="Proteomes" id="UP000325434">
    <property type="component" value="Unassembled WGS sequence"/>
</dbReference>
<organism evidence="2">
    <name type="scientific">Aspergillus flavus</name>
    <dbReference type="NCBI Taxonomy" id="5059"/>
    <lineage>
        <taxon>Eukaryota</taxon>
        <taxon>Fungi</taxon>
        <taxon>Dikarya</taxon>
        <taxon>Ascomycota</taxon>
        <taxon>Pezizomycotina</taxon>
        <taxon>Eurotiomycetes</taxon>
        <taxon>Eurotiomycetidae</taxon>
        <taxon>Eurotiales</taxon>
        <taxon>Aspergillaceae</taxon>
        <taxon>Aspergillus</taxon>
        <taxon>Aspergillus subgen. Circumdati</taxon>
    </lineage>
</organism>
<keyword evidence="1" id="KW-1133">Transmembrane helix</keyword>
<dbReference type="EMBL" id="ML734551">
    <property type="protein sequence ID" value="KAB8253402.1"/>
    <property type="molecule type" value="Genomic_DNA"/>
</dbReference>
<keyword evidence="1" id="KW-0812">Transmembrane</keyword>
<gene>
    <name evidence="2" type="ORF">BDV35DRAFT_5604</name>
</gene>
<reference evidence="2" key="1">
    <citation type="submission" date="2019-04" db="EMBL/GenBank/DDBJ databases">
        <title>Friends and foes A comparative genomics study of 23 Aspergillus species from section Flavi.</title>
        <authorList>
            <consortium name="DOE Joint Genome Institute"/>
            <person name="Kjaerbolling I."/>
            <person name="Vesth T."/>
            <person name="Frisvad J.C."/>
            <person name="Nybo J.L."/>
            <person name="Theobald S."/>
            <person name="Kildgaard S."/>
            <person name="Isbrandt T."/>
            <person name="Kuo A."/>
            <person name="Sato A."/>
            <person name="Lyhne E.K."/>
            <person name="Kogle M.E."/>
            <person name="Wiebenga A."/>
            <person name="Kun R.S."/>
            <person name="Lubbers R.J."/>
            <person name="Makela M.R."/>
            <person name="Barry K."/>
            <person name="Chovatia M."/>
            <person name="Clum A."/>
            <person name="Daum C."/>
            <person name="Haridas S."/>
            <person name="He G."/>
            <person name="LaButti K."/>
            <person name="Lipzen A."/>
            <person name="Mondo S."/>
            <person name="Riley R."/>
            <person name="Salamov A."/>
            <person name="Simmons B.A."/>
            <person name="Magnuson J.K."/>
            <person name="Henrissat B."/>
            <person name="Mortensen U.H."/>
            <person name="Larsen T.O."/>
            <person name="Devries R.P."/>
            <person name="Grigoriev I.V."/>
            <person name="Machida M."/>
            <person name="Baker S.E."/>
            <person name="Andersen M.R."/>
        </authorList>
    </citation>
    <scope>NUCLEOTIDE SEQUENCE [LARGE SCALE GENOMIC DNA]</scope>
    <source>
        <strain evidence="2">CBS 121.62</strain>
    </source>
</reference>
<protein>
    <submittedName>
        <fullName evidence="2">Uncharacterized protein</fullName>
    </submittedName>
</protein>
<feature type="transmembrane region" description="Helical" evidence="1">
    <location>
        <begin position="82"/>
        <end position="108"/>
    </location>
</feature>
<keyword evidence="1" id="KW-0472">Membrane</keyword>